<dbReference type="InterPro" id="IPR036164">
    <property type="entry name" value="bL21-like_sf"/>
</dbReference>
<dbReference type="NCBIfam" id="TIGR00061">
    <property type="entry name" value="L21"/>
    <property type="match status" value="1"/>
</dbReference>
<keyword evidence="4 5" id="KW-0694">RNA-binding</keyword>
<dbReference type="PANTHER" id="PTHR21349:SF0">
    <property type="entry name" value="LARGE RIBOSOMAL SUBUNIT PROTEIN BL21M"/>
    <property type="match status" value="1"/>
</dbReference>
<sequence length="104" mass="11734">MYAIVEILGQQFKVEAGQKLFVHRMQEAEAGSQIEFEKVLLVDKDGAVTVGAPVVEGAKIVAEVKGHVKGDKVLVFKKKRRNDYQKMNGHRQYFTELFVKEIVA</sequence>
<dbReference type="InterPro" id="IPR001787">
    <property type="entry name" value="Ribosomal_bL21"/>
</dbReference>
<gene>
    <name evidence="4" type="primary">rplU</name>
    <name evidence="6" type="ORF">PJIAN_1225</name>
</gene>
<dbReference type="EMBL" id="BDCR01000001">
    <property type="protein sequence ID" value="GAT61645.1"/>
    <property type="molecule type" value="Genomic_DNA"/>
</dbReference>
<dbReference type="AlphaFoldDB" id="A0A161LCP3"/>
<dbReference type="PANTHER" id="PTHR21349">
    <property type="entry name" value="50S RIBOSOMAL PROTEIN L21"/>
    <property type="match status" value="1"/>
</dbReference>
<dbReference type="HAMAP" id="MF_01363">
    <property type="entry name" value="Ribosomal_bL21"/>
    <property type="match status" value="1"/>
</dbReference>
<comment type="similarity">
    <text evidence="1 4 5">Belongs to the bacterial ribosomal protein bL21 family.</text>
</comment>
<dbReference type="OrthoDB" id="9813334at2"/>
<dbReference type="SUPFAM" id="SSF141091">
    <property type="entry name" value="L21p-like"/>
    <property type="match status" value="1"/>
</dbReference>
<protein>
    <recommendedName>
        <fullName evidence="4">Large ribosomal subunit protein bL21</fullName>
    </recommendedName>
</protein>
<dbReference type="STRING" id="681398.PJIAN_1225"/>
<reference evidence="7" key="2">
    <citation type="journal article" date="2017" name="Genome Announc.">
        <title>Draft genome sequence of Paludibacter jiangxiensis NM7(T), a propionate-producing fermentative bacterium.</title>
        <authorList>
            <person name="Qiu Y.-L."/>
            <person name="Tourlousse D.M."/>
            <person name="Matsuura N."/>
            <person name="Ohashi A."/>
            <person name="Sekiguchi Y."/>
        </authorList>
    </citation>
    <scope>NUCLEOTIDE SEQUENCE [LARGE SCALE GENOMIC DNA]</scope>
    <source>
        <strain evidence="7">NM7</strain>
    </source>
</reference>
<evidence type="ECO:0000313" key="6">
    <source>
        <dbReference type="EMBL" id="GAT61645.1"/>
    </source>
</evidence>
<keyword evidence="4 5" id="KW-0699">rRNA-binding</keyword>
<comment type="function">
    <text evidence="4 5">This protein binds to 23S rRNA in the presence of protein L20.</text>
</comment>
<dbReference type="GO" id="GO:0005737">
    <property type="term" value="C:cytoplasm"/>
    <property type="evidence" value="ECO:0007669"/>
    <property type="project" value="UniProtKB-ARBA"/>
</dbReference>
<keyword evidence="2 4" id="KW-0689">Ribosomal protein</keyword>
<reference evidence="7" key="1">
    <citation type="submission" date="2016-04" db="EMBL/GenBank/DDBJ databases">
        <title>Draft genome sequence of Paludibacter jiangxiensis strain NM7.</title>
        <authorList>
            <person name="Qiu Y."/>
            <person name="Matsuura N."/>
            <person name="Ohashi A."/>
            <person name="Tourlousse M.D."/>
            <person name="Sekiguchi Y."/>
        </authorList>
    </citation>
    <scope>NUCLEOTIDE SEQUENCE [LARGE SCALE GENOMIC DNA]</scope>
    <source>
        <strain evidence="7">NM7</strain>
    </source>
</reference>
<dbReference type="GO" id="GO:0006412">
    <property type="term" value="P:translation"/>
    <property type="evidence" value="ECO:0007669"/>
    <property type="project" value="UniProtKB-UniRule"/>
</dbReference>
<keyword evidence="3 4" id="KW-0687">Ribonucleoprotein</keyword>
<dbReference type="Pfam" id="PF00829">
    <property type="entry name" value="Ribosomal_L21p"/>
    <property type="match status" value="1"/>
</dbReference>
<evidence type="ECO:0000256" key="5">
    <source>
        <dbReference type="RuleBase" id="RU000562"/>
    </source>
</evidence>
<evidence type="ECO:0000256" key="1">
    <source>
        <dbReference type="ARBA" id="ARBA00008563"/>
    </source>
</evidence>
<evidence type="ECO:0000313" key="7">
    <source>
        <dbReference type="Proteomes" id="UP000076586"/>
    </source>
</evidence>
<organism evidence="6 7">
    <name type="scientific">Paludibacter jiangxiensis</name>
    <dbReference type="NCBI Taxonomy" id="681398"/>
    <lineage>
        <taxon>Bacteria</taxon>
        <taxon>Pseudomonadati</taxon>
        <taxon>Bacteroidota</taxon>
        <taxon>Bacteroidia</taxon>
        <taxon>Bacteroidales</taxon>
        <taxon>Paludibacteraceae</taxon>
        <taxon>Paludibacter</taxon>
    </lineage>
</organism>
<accession>A0A161LCP3</accession>
<comment type="caution">
    <text evidence="6">The sequence shown here is derived from an EMBL/GenBank/DDBJ whole genome shotgun (WGS) entry which is preliminary data.</text>
</comment>
<proteinExistence type="inferred from homology"/>
<dbReference type="RefSeq" id="WP_068701217.1">
    <property type="nucleotide sequence ID" value="NZ_BDCR01000001.1"/>
</dbReference>
<evidence type="ECO:0000256" key="3">
    <source>
        <dbReference type="ARBA" id="ARBA00023274"/>
    </source>
</evidence>
<dbReference type="GO" id="GO:1990904">
    <property type="term" value="C:ribonucleoprotein complex"/>
    <property type="evidence" value="ECO:0007669"/>
    <property type="project" value="UniProtKB-KW"/>
</dbReference>
<name>A0A161LCP3_9BACT</name>
<comment type="subunit">
    <text evidence="4">Part of the 50S ribosomal subunit. Contacts protein L20.</text>
</comment>
<evidence type="ECO:0000256" key="2">
    <source>
        <dbReference type="ARBA" id="ARBA00022980"/>
    </source>
</evidence>
<dbReference type="GO" id="GO:0005840">
    <property type="term" value="C:ribosome"/>
    <property type="evidence" value="ECO:0007669"/>
    <property type="project" value="UniProtKB-KW"/>
</dbReference>
<keyword evidence="7" id="KW-1185">Reference proteome</keyword>
<dbReference type="GO" id="GO:0003735">
    <property type="term" value="F:structural constituent of ribosome"/>
    <property type="evidence" value="ECO:0007669"/>
    <property type="project" value="InterPro"/>
</dbReference>
<dbReference type="GO" id="GO:0019843">
    <property type="term" value="F:rRNA binding"/>
    <property type="evidence" value="ECO:0007669"/>
    <property type="project" value="UniProtKB-UniRule"/>
</dbReference>
<dbReference type="Proteomes" id="UP000076586">
    <property type="component" value="Unassembled WGS sequence"/>
</dbReference>
<dbReference type="InterPro" id="IPR028909">
    <property type="entry name" value="bL21-like"/>
</dbReference>
<evidence type="ECO:0000256" key="4">
    <source>
        <dbReference type="HAMAP-Rule" id="MF_01363"/>
    </source>
</evidence>